<protein>
    <submittedName>
        <fullName evidence="2">Uncharacterized protein</fullName>
    </submittedName>
</protein>
<evidence type="ECO:0000313" key="2">
    <source>
        <dbReference type="EMBL" id="MBB3155129.1"/>
    </source>
</evidence>
<reference evidence="2 3" key="1">
    <citation type="submission" date="2020-08" db="EMBL/GenBank/DDBJ databases">
        <title>Genomic Encyclopedia of Type Strains, Phase III (KMG-III): the genomes of soil and plant-associated and newly described type strains.</title>
        <authorList>
            <person name="Whitman W."/>
        </authorList>
    </citation>
    <scope>NUCLEOTIDE SEQUENCE [LARGE SCALE GENOMIC DNA]</scope>
    <source>
        <strain evidence="2 3">CECT 8234</strain>
    </source>
</reference>
<keyword evidence="1" id="KW-0472">Membrane</keyword>
<keyword evidence="3" id="KW-1185">Reference proteome</keyword>
<sequence>MQPIKAIYRQFLSEPMWFKIMILSALFLSIIFSSSYFLDHGYYQSLSKLAAAIFFGLYGIKMRRNKKVSSAFFIVAAVCMYLAWSSLRS</sequence>
<organism evidence="2 3">
    <name type="scientific">Paenibacillus endophyticus</name>
    <dbReference type="NCBI Taxonomy" id="1294268"/>
    <lineage>
        <taxon>Bacteria</taxon>
        <taxon>Bacillati</taxon>
        <taxon>Bacillota</taxon>
        <taxon>Bacilli</taxon>
        <taxon>Bacillales</taxon>
        <taxon>Paenibacillaceae</taxon>
        <taxon>Paenibacillus</taxon>
    </lineage>
</organism>
<name>A0A7W5CDF4_9BACL</name>
<keyword evidence="1" id="KW-1133">Transmembrane helix</keyword>
<keyword evidence="1" id="KW-0812">Transmembrane</keyword>
<comment type="caution">
    <text evidence="2">The sequence shown here is derived from an EMBL/GenBank/DDBJ whole genome shotgun (WGS) entry which is preliminary data.</text>
</comment>
<feature type="transmembrane region" description="Helical" evidence="1">
    <location>
        <begin position="67"/>
        <end position="84"/>
    </location>
</feature>
<dbReference type="AlphaFoldDB" id="A0A7W5CDF4"/>
<evidence type="ECO:0000313" key="3">
    <source>
        <dbReference type="Proteomes" id="UP000518605"/>
    </source>
</evidence>
<proteinExistence type="predicted"/>
<dbReference type="Proteomes" id="UP000518605">
    <property type="component" value="Unassembled WGS sequence"/>
</dbReference>
<gene>
    <name evidence="2" type="ORF">FHS16_005236</name>
</gene>
<accession>A0A7W5CDF4</accession>
<dbReference type="EMBL" id="JACHXW010000021">
    <property type="protein sequence ID" value="MBB3155129.1"/>
    <property type="molecule type" value="Genomic_DNA"/>
</dbReference>
<evidence type="ECO:0000256" key="1">
    <source>
        <dbReference type="SAM" id="Phobius"/>
    </source>
</evidence>
<feature type="transmembrane region" description="Helical" evidence="1">
    <location>
        <begin position="16"/>
        <end position="36"/>
    </location>
</feature>